<evidence type="ECO:0000256" key="1">
    <source>
        <dbReference type="SAM" id="MobiDB-lite"/>
    </source>
</evidence>
<feature type="signal peptide" evidence="2">
    <location>
        <begin position="1"/>
        <end position="20"/>
    </location>
</feature>
<keyword evidence="2" id="KW-0732">Signal</keyword>
<sequence>MQHFLSALAVCLLTASVAEAQPAAAGGLLDRVRGNGVLIQFLLMEQPSVQQELQATAEQVQAVRALGERQRAQLEGISQLPQSEVVAKLQQVQSTADTEMKRILSPEQHRRLSQIALQQAGPLIGLSHPEVAKAVGLTADQQAQLRVFREDLMTQVASNLQGGGVGPRRGGLLAGIAEVQTAKRDADARALKLLTPEQQVAWREQQGEPFRGEINLGPAGGNLRPGANFQPGSRLRRR</sequence>
<proteinExistence type="predicted"/>
<feature type="region of interest" description="Disordered" evidence="1">
    <location>
        <begin position="213"/>
        <end position="238"/>
    </location>
</feature>
<evidence type="ECO:0000256" key="2">
    <source>
        <dbReference type="SAM" id="SignalP"/>
    </source>
</evidence>
<accession>A0A7C2NW95</accession>
<reference evidence="3" key="1">
    <citation type="journal article" date="2020" name="mSystems">
        <title>Genome- and Community-Level Interaction Insights into Carbon Utilization and Element Cycling Functions of Hydrothermarchaeota in Hydrothermal Sediment.</title>
        <authorList>
            <person name="Zhou Z."/>
            <person name="Liu Y."/>
            <person name="Xu W."/>
            <person name="Pan J."/>
            <person name="Luo Z.H."/>
            <person name="Li M."/>
        </authorList>
    </citation>
    <scope>NUCLEOTIDE SEQUENCE [LARGE SCALE GENOMIC DNA]</scope>
    <source>
        <strain evidence="3">SpSt-339</strain>
    </source>
</reference>
<organism evidence="3">
    <name type="scientific">Schlesneria paludicola</name>
    <dbReference type="NCBI Taxonomy" id="360056"/>
    <lineage>
        <taxon>Bacteria</taxon>
        <taxon>Pseudomonadati</taxon>
        <taxon>Planctomycetota</taxon>
        <taxon>Planctomycetia</taxon>
        <taxon>Planctomycetales</taxon>
        <taxon>Planctomycetaceae</taxon>
        <taxon>Schlesneria</taxon>
    </lineage>
</organism>
<gene>
    <name evidence="3" type="ORF">ENQ76_05705</name>
</gene>
<evidence type="ECO:0008006" key="4">
    <source>
        <dbReference type="Google" id="ProtNLM"/>
    </source>
</evidence>
<evidence type="ECO:0000313" key="3">
    <source>
        <dbReference type="EMBL" id="HEN14950.1"/>
    </source>
</evidence>
<protein>
    <recommendedName>
        <fullName evidence="4">Periplasmic heavy metal sensor</fullName>
    </recommendedName>
</protein>
<feature type="chain" id="PRO_5028263673" description="Periplasmic heavy metal sensor" evidence="2">
    <location>
        <begin position="21"/>
        <end position="238"/>
    </location>
</feature>
<comment type="caution">
    <text evidence="3">The sequence shown here is derived from an EMBL/GenBank/DDBJ whole genome shotgun (WGS) entry which is preliminary data.</text>
</comment>
<dbReference type="AlphaFoldDB" id="A0A7C2NW95"/>
<dbReference type="EMBL" id="DSOK01000169">
    <property type="protein sequence ID" value="HEN14950.1"/>
    <property type="molecule type" value="Genomic_DNA"/>
</dbReference>
<name>A0A7C2NW95_9PLAN</name>